<dbReference type="InterPro" id="IPR013783">
    <property type="entry name" value="Ig-like_fold"/>
</dbReference>
<accession>A0A485M429</accession>
<feature type="domain" description="Carbohydrate binding module family 25" evidence="1">
    <location>
        <begin position="1"/>
        <end position="53"/>
    </location>
</feature>
<dbReference type="AlphaFoldDB" id="A0A485M429"/>
<name>A0A485M429_9ZZZZ</name>
<evidence type="ECO:0000313" key="2">
    <source>
        <dbReference type="EMBL" id="VFU18021.1"/>
    </source>
</evidence>
<organism evidence="2">
    <name type="scientific">anaerobic digester metagenome</name>
    <dbReference type="NCBI Taxonomy" id="1263854"/>
    <lineage>
        <taxon>unclassified sequences</taxon>
        <taxon>metagenomes</taxon>
        <taxon>ecological metagenomes</taxon>
    </lineage>
</organism>
<evidence type="ECO:0000259" key="1">
    <source>
        <dbReference type="SMART" id="SM01066"/>
    </source>
</evidence>
<dbReference type="InterPro" id="IPR005085">
    <property type="entry name" value="CBM25"/>
</dbReference>
<protein>
    <recommendedName>
        <fullName evidence="1">Carbohydrate binding module family 25 domain-containing protein</fullName>
    </recommendedName>
</protein>
<dbReference type="Gene3D" id="2.60.40.10">
    <property type="entry name" value="Immunoglobulins"/>
    <property type="match status" value="1"/>
</dbReference>
<reference evidence="2" key="1">
    <citation type="submission" date="2019-03" db="EMBL/GenBank/DDBJ databases">
        <authorList>
            <person name="Hao L."/>
        </authorList>
    </citation>
    <scope>NUCLEOTIDE SEQUENCE</scope>
</reference>
<dbReference type="SMART" id="SM01066">
    <property type="entry name" value="CBM_25"/>
    <property type="match status" value="1"/>
</dbReference>
<dbReference type="GO" id="GO:2001070">
    <property type="term" value="F:starch binding"/>
    <property type="evidence" value="ECO:0007669"/>
    <property type="project" value="InterPro"/>
</dbReference>
<gene>
    <name evidence="2" type="ORF">SCFA_3840001</name>
</gene>
<sequence>MHWSIIEDYRMQHTPEGWKKTLNMEDSKLSFCFRDTSENWDNNNGHNWVYTTS</sequence>
<dbReference type="EMBL" id="CAADRN010000317">
    <property type="protein sequence ID" value="VFU18021.1"/>
    <property type="molecule type" value="Genomic_DNA"/>
</dbReference>
<proteinExistence type="predicted"/>